<accession>A0ACB7W2Q9</accession>
<comment type="caution">
    <text evidence="1">The sequence shown here is derived from an EMBL/GenBank/DDBJ whole genome shotgun (WGS) entry which is preliminary data.</text>
</comment>
<proteinExistence type="predicted"/>
<evidence type="ECO:0000313" key="2">
    <source>
        <dbReference type="Proteomes" id="UP000827976"/>
    </source>
</evidence>
<reference evidence="2" key="1">
    <citation type="journal article" date="2022" name="Nat. Commun.">
        <title>Chromosome evolution and the genetic basis of agronomically important traits in greater yam.</title>
        <authorList>
            <person name="Bredeson J.V."/>
            <person name="Lyons J.B."/>
            <person name="Oniyinde I.O."/>
            <person name="Okereke N.R."/>
            <person name="Kolade O."/>
            <person name="Nnabue I."/>
            <person name="Nwadili C.O."/>
            <person name="Hribova E."/>
            <person name="Parker M."/>
            <person name="Nwogha J."/>
            <person name="Shu S."/>
            <person name="Carlson J."/>
            <person name="Kariba R."/>
            <person name="Muthemba S."/>
            <person name="Knop K."/>
            <person name="Barton G.J."/>
            <person name="Sherwood A.V."/>
            <person name="Lopez-Montes A."/>
            <person name="Asiedu R."/>
            <person name="Jamnadass R."/>
            <person name="Muchugi A."/>
            <person name="Goodstein D."/>
            <person name="Egesi C.N."/>
            <person name="Featherston J."/>
            <person name="Asfaw A."/>
            <person name="Simpson G.G."/>
            <person name="Dolezel J."/>
            <person name="Hendre P.S."/>
            <person name="Van Deynze A."/>
            <person name="Kumar P.L."/>
            <person name="Obidiegwu J.E."/>
            <person name="Bhattacharjee R."/>
            <person name="Rokhsar D.S."/>
        </authorList>
    </citation>
    <scope>NUCLEOTIDE SEQUENCE [LARGE SCALE GENOMIC DNA]</scope>
    <source>
        <strain evidence="2">cv. TDa95/00328</strain>
    </source>
</reference>
<protein>
    <submittedName>
        <fullName evidence="1">Uncharacterized protein</fullName>
    </submittedName>
</protein>
<name>A0ACB7W2Q9_DIOAL</name>
<organism evidence="1 2">
    <name type="scientific">Dioscorea alata</name>
    <name type="common">Purple yam</name>
    <dbReference type="NCBI Taxonomy" id="55571"/>
    <lineage>
        <taxon>Eukaryota</taxon>
        <taxon>Viridiplantae</taxon>
        <taxon>Streptophyta</taxon>
        <taxon>Embryophyta</taxon>
        <taxon>Tracheophyta</taxon>
        <taxon>Spermatophyta</taxon>
        <taxon>Magnoliopsida</taxon>
        <taxon>Liliopsida</taxon>
        <taxon>Dioscoreales</taxon>
        <taxon>Dioscoreaceae</taxon>
        <taxon>Dioscorea</taxon>
    </lineage>
</organism>
<dbReference type="EMBL" id="CM037015">
    <property type="protein sequence ID" value="KAH7681706.1"/>
    <property type="molecule type" value="Genomic_DNA"/>
</dbReference>
<evidence type="ECO:0000313" key="1">
    <source>
        <dbReference type="EMBL" id="KAH7681706.1"/>
    </source>
</evidence>
<sequence length="109" mass="12225">MNESLKPIIADRVQIPPANAISHPLLPLIQKTKVKKRKMGRRRLRPDDKDPRGPGGHFTPSTRSRKDLPYGALRRKTWSSSLTHSSFLDQLFSPSPSEEKDGTLARIGS</sequence>
<dbReference type="Proteomes" id="UP000827976">
    <property type="component" value="Chromosome 5"/>
</dbReference>
<gene>
    <name evidence="1" type="ORF">IHE45_05G074000</name>
</gene>
<keyword evidence="2" id="KW-1185">Reference proteome</keyword>